<dbReference type="Proteomes" id="UP001178507">
    <property type="component" value="Unassembled WGS sequence"/>
</dbReference>
<dbReference type="InterPro" id="IPR035992">
    <property type="entry name" value="Ricin_B-like_lectins"/>
</dbReference>
<comment type="caution">
    <text evidence="1">The sequence shown here is derived from an EMBL/GenBank/DDBJ whole genome shotgun (WGS) entry which is preliminary data.</text>
</comment>
<gene>
    <name evidence="1" type="ORF">EVOR1521_LOCUS31485</name>
</gene>
<name>A0AA36JS06_9DINO</name>
<accession>A0AA36JS06</accession>
<dbReference type="SUPFAM" id="SSF51294">
    <property type="entry name" value="Hedgehog/intein (Hint) domain"/>
    <property type="match status" value="1"/>
</dbReference>
<sequence>MAMLQSRSHDEQTNQLWVRRGGTIVSLATGQCLAAISGSVTVADCDLWFGGDRDVDLKWTLTPSQQLTTTNTQNHPNSCVDWHPGRSGLSLQRCNDGKNQRFVMEARKVRMKTILAEAEARQCSECPKLTCPEPACPKLTCPEPACPKLTCPEPDCPKSVPLGTMWPDLKTVAVHVALLIYFWTCNSGQKTPESTQEIRVLQDLLHEELNELRQQPGELVRVCEELKRELKQAHGNFAVVNGQETSVMQHKLDDLKHMMQAMFASDGAGTGDSSSICTFSSWTHVGSSRCCFLPETYLKVVTEDGDVPKLARRLVQGEAVRAANGEVMQVLHPPEQHEARAVVELGAGMAFLVVSPDHRILVPGKTTVQARELALGSDVILIDAPAKLSHFEWKLEPMLVLKISFKPDLPVAAFMEPPSILSKGCRNKPVLRRGLKKRLASHAEVLSIPDTTGYLSD</sequence>
<dbReference type="SUPFAM" id="SSF50370">
    <property type="entry name" value="Ricin B-like lectins"/>
    <property type="match status" value="1"/>
</dbReference>
<dbReference type="AlphaFoldDB" id="A0AA36JS06"/>
<dbReference type="Gene3D" id="2.80.10.50">
    <property type="match status" value="1"/>
</dbReference>
<evidence type="ECO:0000313" key="1">
    <source>
        <dbReference type="EMBL" id="CAJ1410715.1"/>
    </source>
</evidence>
<dbReference type="PROSITE" id="PS50231">
    <property type="entry name" value="RICIN_B_LECTIN"/>
    <property type="match status" value="1"/>
</dbReference>
<protein>
    <submittedName>
        <fullName evidence="1">Uncharacterized protein</fullName>
    </submittedName>
</protein>
<dbReference type="EMBL" id="CAUJNA010003836">
    <property type="protein sequence ID" value="CAJ1410715.1"/>
    <property type="molecule type" value="Genomic_DNA"/>
</dbReference>
<evidence type="ECO:0000313" key="2">
    <source>
        <dbReference type="Proteomes" id="UP001178507"/>
    </source>
</evidence>
<proteinExistence type="predicted"/>
<keyword evidence="2" id="KW-1185">Reference proteome</keyword>
<organism evidence="1 2">
    <name type="scientific">Effrenium voratum</name>
    <dbReference type="NCBI Taxonomy" id="2562239"/>
    <lineage>
        <taxon>Eukaryota</taxon>
        <taxon>Sar</taxon>
        <taxon>Alveolata</taxon>
        <taxon>Dinophyceae</taxon>
        <taxon>Suessiales</taxon>
        <taxon>Symbiodiniaceae</taxon>
        <taxon>Effrenium</taxon>
    </lineage>
</organism>
<dbReference type="CDD" id="cd00161">
    <property type="entry name" value="beta-trefoil_Ricin-like"/>
    <property type="match status" value="1"/>
</dbReference>
<dbReference type="InterPro" id="IPR036844">
    <property type="entry name" value="Hint_dom_sf"/>
</dbReference>
<reference evidence="1" key="1">
    <citation type="submission" date="2023-08" db="EMBL/GenBank/DDBJ databases">
        <authorList>
            <person name="Chen Y."/>
            <person name="Shah S."/>
            <person name="Dougan E. K."/>
            <person name="Thang M."/>
            <person name="Chan C."/>
        </authorList>
    </citation>
    <scope>NUCLEOTIDE SEQUENCE</scope>
</reference>